<evidence type="ECO:0000313" key="8">
    <source>
        <dbReference type="Proteomes" id="UP000821853"/>
    </source>
</evidence>
<dbReference type="EMBL" id="JABSTR010000004">
    <property type="protein sequence ID" value="KAH9368932.1"/>
    <property type="molecule type" value="Genomic_DNA"/>
</dbReference>
<gene>
    <name evidence="7" type="ORF">HPB48_007074</name>
</gene>
<dbReference type="OMA" id="LGRYDCG"/>
<name>A0A9J6G3H5_HAELO</name>
<protein>
    <recommendedName>
        <fullName evidence="6">Ammonium transporter AmtB-like domain-containing protein</fullName>
    </recommendedName>
</protein>
<keyword evidence="4 5" id="KW-0472">Membrane</keyword>
<reference evidence="7 8" key="1">
    <citation type="journal article" date="2020" name="Cell">
        <title>Large-Scale Comparative Analyses of Tick Genomes Elucidate Their Genetic Diversity and Vector Capacities.</title>
        <authorList>
            <consortium name="Tick Genome and Microbiome Consortium (TIGMIC)"/>
            <person name="Jia N."/>
            <person name="Wang J."/>
            <person name="Shi W."/>
            <person name="Du L."/>
            <person name="Sun Y."/>
            <person name="Zhan W."/>
            <person name="Jiang J.F."/>
            <person name="Wang Q."/>
            <person name="Zhang B."/>
            <person name="Ji P."/>
            <person name="Bell-Sakyi L."/>
            <person name="Cui X.M."/>
            <person name="Yuan T.T."/>
            <person name="Jiang B.G."/>
            <person name="Yang W.F."/>
            <person name="Lam T.T."/>
            <person name="Chang Q.C."/>
            <person name="Ding S.J."/>
            <person name="Wang X.J."/>
            <person name="Zhu J.G."/>
            <person name="Ruan X.D."/>
            <person name="Zhao L."/>
            <person name="Wei J.T."/>
            <person name="Ye R.Z."/>
            <person name="Que T.C."/>
            <person name="Du C.H."/>
            <person name="Zhou Y.H."/>
            <person name="Cheng J.X."/>
            <person name="Dai P.F."/>
            <person name="Guo W.B."/>
            <person name="Han X.H."/>
            <person name="Huang E.J."/>
            <person name="Li L.F."/>
            <person name="Wei W."/>
            <person name="Gao Y.C."/>
            <person name="Liu J.Z."/>
            <person name="Shao H.Z."/>
            <person name="Wang X."/>
            <person name="Wang C.C."/>
            <person name="Yang T.C."/>
            <person name="Huo Q.B."/>
            <person name="Li W."/>
            <person name="Chen H.Y."/>
            <person name="Chen S.E."/>
            <person name="Zhou L.G."/>
            <person name="Ni X.B."/>
            <person name="Tian J.H."/>
            <person name="Sheng Y."/>
            <person name="Liu T."/>
            <person name="Pan Y.S."/>
            <person name="Xia L.Y."/>
            <person name="Li J."/>
            <person name="Zhao F."/>
            <person name="Cao W.C."/>
        </authorList>
    </citation>
    <scope>NUCLEOTIDE SEQUENCE [LARGE SCALE GENOMIC DNA]</scope>
    <source>
        <strain evidence="7">HaeL-2018</strain>
    </source>
</reference>
<proteinExistence type="predicted"/>
<comment type="subcellular location">
    <subcellularLocation>
        <location evidence="1">Membrane</location>
        <topology evidence="1">Multi-pass membrane protein</topology>
    </subcellularLocation>
</comment>
<feature type="transmembrane region" description="Helical" evidence="5">
    <location>
        <begin position="47"/>
        <end position="67"/>
    </location>
</feature>
<dbReference type="GO" id="GO:0005886">
    <property type="term" value="C:plasma membrane"/>
    <property type="evidence" value="ECO:0007669"/>
    <property type="project" value="TreeGrafter"/>
</dbReference>
<feature type="domain" description="Ammonium transporter AmtB-like" evidence="6">
    <location>
        <begin position="3"/>
        <end position="176"/>
    </location>
</feature>
<dbReference type="Gene3D" id="1.10.3430.10">
    <property type="entry name" value="Ammonium transporter AmtB like domains"/>
    <property type="match status" value="1"/>
</dbReference>
<dbReference type="PANTHER" id="PTHR11730">
    <property type="entry name" value="AMMONIUM TRANSPORTER"/>
    <property type="match status" value="1"/>
</dbReference>
<accession>A0A9J6G3H5</accession>
<dbReference type="OrthoDB" id="6498763at2759"/>
<dbReference type="Proteomes" id="UP000821853">
    <property type="component" value="Chromosome 2"/>
</dbReference>
<evidence type="ECO:0000259" key="6">
    <source>
        <dbReference type="Pfam" id="PF00909"/>
    </source>
</evidence>
<dbReference type="SUPFAM" id="SSF111352">
    <property type="entry name" value="Ammonium transporter"/>
    <property type="match status" value="1"/>
</dbReference>
<sequence>MWSDVVLGGLIFWFIGYGLQFSADDTGVNPSKAYGSFLVDAELEDMGRVFVCFLFQLSFATTATTIVSGAMAERTSFTAYCLFSLLNTFIYCIPAGWVWARRGFLRHLGALDFAGAGCVHLLGGASALVSAAFLGPRTGRFGGTGPPPEPGNPTSVLQGAFTLWFVSFRFTLSSSAVHAGSETRVKTAQRRYESGGGEFST</sequence>
<dbReference type="AlphaFoldDB" id="A0A9J6G3H5"/>
<keyword evidence="3 5" id="KW-1133">Transmembrane helix</keyword>
<evidence type="ECO:0000256" key="4">
    <source>
        <dbReference type="ARBA" id="ARBA00023136"/>
    </source>
</evidence>
<dbReference type="GO" id="GO:0008519">
    <property type="term" value="F:ammonium channel activity"/>
    <property type="evidence" value="ECO:0007669"/>
    <property type="project" value="InterPro"/>
</dbReference>
<evidence type="ECO:0000256" key="5">
    <source>
        <dbReference type="SAM" id="Phobius"/>
    </source>
</evidence>
<organism evidence="7 8">
    <name type="scientific">Haemaphysalis longicornis</name>
    <name type="common">Bush tick</name>
    <dbReference type="NCBI Taxonomy" id="44386"/>
    <lineage>
        <taxon>Eukaryota</taxon>
        <taxon>Metazoa</taxon>
        <taxon>Ecdysozoa</taxon>
        <taxon>Arthropoda</taxon>
        <taxon>Chelicerata</taxon>
        <taxon>Arachnida</taxon>
        <taxon>Acari</taxon>
        <taxon>Parasitiformes</taxon>
        <taxon>Ixodida</taxon>
        <taxon>Ixodoidea</taxon>
        <taxon>Ixodidae</taxon>
        <taxon>Haemaphysalinae</taxon>
        <taxon>Haemaphysalis</taxon>
    </lineage>
</organism>
<evidence type="ECO:0000256" key="1">
    <source>
        <dbReference type="ARBA" id="ARBA00004141"/>
    </source>
</evidence>
<keyword evidence="8" id="KW-1185">Reference proteome</keyword>
<dbReference type="Pfam" id="PF00909">
    <property type="entry name" value="Ammonium_transp"/>
    <property type="match status" value="1"/>
</dbReference>
<dbReference type="GO" id="GO:0097272">
    <property type="term" value="P:ammonium homeostasis"/>
    <property type="evidence" value="ECO:0007669"/>
    <property type="project" value="TreeGrafter"/>
</dbReference>
<dbReference type="InterPro" id="IPR024041">
    <property type="entry name" value="NH4_transpt_AmtB-like_dom"/>
</dbReference>
<dbReference type="InterPro" id="IPR029020">
    <property type="entry name" value="Ammonium/urea_transptr"/>
</dbReference>
<evidence type="ECO:0000256" key="2">
    <source>
        <dbReference type="ARBA" id="ARBA00022692"/>
    </source>
</evidence>
<evidence type="ECO:0000256" key="3">
    <source>
        <dbReference type="ARBA" id="ARBA00022989"/>
    </source>
</evidence>
<feature type="transmembrane region" description="Helical" evidence="5">
    <location>
        <begin position="79"/>
        <end position="99"/>
    </location>
</feature>
<keyword evidence="2 5" id="KW-0812">Transmembrane</keyword>
<comment type="caution">
    <text evidence="7">The sequence shown here is derived from an EMBL/GenBank/DDBJ whole genome shotgun (WGS) entry which is preliminary data.</text>
</comment>
<evidence type="ECO:0000313" key="7">
    <source>
        <dbReference type="EMBL" id="KAH9368932.1"/>
    </source>
</evidence>
<dbReference type="PANTHER" id="PTHR11730:SF58">
    <property type="entry name" value="AMMONIUM TRANSPORTER"/>
    <property type="match status" value="1"/>
</dbReference>
<dbReference type="VEuPathDB" id="VectorBase:HLOH_044015"/>
<feature type="transmembrane region" description="Helical" evidence="5">
    <location>
        <begin position="111"/>
        <end position="134"/>
    </location>
</feature>